<gene>
    <name evidence="14" type="ORF">Llan_1492</name>
</gene>
<evidence type="ECO:0000256" key="3">
    <source>
        <dbReference type="ARBA" id="ARBA00007244"/>
    </source>
</evidence>
<evidence type="ECO:0000256" key="6">
    <source>
        <dbReference type="ARBA" id="ARBA00022692"/>
    </source>
</evidence>
<evidence type="ECO:0000256" key="4">
    <source>
        <dbReference type="ARBA" id="ARBA00020076"/>
    </source>
</evidence>
<comment type="function">
    <text evidence="1">Membrane-anchoring subunit of succinate dehydrogenase (SDH).</text>
</comment>
<dbReference type="PANTHER" id="PTHR10978">
    <property type="entry name" value="SUCCINATE DEHYDROGENASE CYTOCHROME B560 SUBUNIT"/>
    <property type="match status" value="1"/>
</dbReference>
<dbReference type="NCBIfam" id="TIGR02970">
    <property type="entry name" value="succ_dehyd_cytB"/>
    <property type="match status" value="1"/>
</dbReference>
<dbReference type="PROSITE" id="PS01001">
    <property type="entry name" value="SDH_CYT_2"/>
    <property type="match status" value="1"/>
</dbReference>
<dbReference type="GO" id="GO:0006099">
    <property type="term" value="P:tricarboxylic acid cycle"/>
    <property type="evidence" value="ECO:0007669"/>
    <property type="project" value="InterPro"/>
</dbReference>
<dbReference type="PIRSF" id="PIRSF000178">
    <property type="entry name" value="SDH_cyt_b560"/>
    <property type="match status" value="1"/>
</dbReference>
<keyword evidence="10 13" id="KW-0472">Membrane</keyword>
<dbReference type="AlphaFoldDB" id="A0A0W0VQ32"/>
<evidence type="ECO:0000256" key="11">
    <source>
        <dbReference type="ARBA" id="ARBA00025912"/>
    </source>
</evidence>
<dbReference type="SUPFAM" id="SSF81343">
    <property type="entry name" value="Fumarate reductase respiratory complex transmembrane subunits"/>
    <property type="match status" value="1"/>
</dbReference>
<dbReference type="Pfam" id="PF01127">
    <property type="entry name" value="Sdh_cyt"/>
    <property type="match status" value="1"/>
</dbReference>
<evidence type="ECO:0000256" key="13">
    <source>
        <dbReference type="SAM" id="Phobius"/>
    </source>
</evidence>
<keyword evidence="8 13" id="KW-1133">Transmembrane helix</keyword>
<dbReference type="PATRIC" id="fig|45067.4.peg.1562"/>
<proteinExistence type="inferred from homology"/>
<evidence type="ECO:0000256" key="12">
    <source>
        <dbReference type="PIRSR" id="PIRSR000178-1"/>
    </source>
</evidence>
<evidence type="ECO:0000256" key="5">
    <source>
        <dbReference type="ARBA" id="ARBA00022617"/>
    </source>
</evidence>
<organism evidence="14 15">
    <name type="scientific">Legionella lansingensis</name>
    <dbReference type="NCBI Taxonomy" id="45067"/>
    <lineage>
        <taxon>Bacteria</taxon>
        <taxon>Pseudomonadati</taxon>
        <taxon>Pseudomonadota</taxon>
        <taxon>Gammaproteobacteria</taxon>
        <taxon>Legionellales</taxon>
        <taxon>Legionellaceae</taxon>
        <taxon>Legionella</taxon>
    </lineage>
</organism>
<dbReference type="GO" id="GO:0005886">
    <property type="term" value="C:plasma membrane"/>
    <property type="evidence" value="ECO:0007669"/>
    <property type="project" value="TreeGrafter"/>
</dbReference>
<feature type="transmembrane region" description="Helical" evidence="13">
    <location>
        <begin position="94"/>
        <end position="111"/>
    </location>
</feature>
<accession>A0A0W0VQ32</accession>
<evidence type="ECO:0000256" key="2">
    <source>
        <dbReference type="ARBA" id="ARBA00004141"/>
    </source>
</evidence>
<dbReference type="CDD" id="cd03499">
    <property type="entry name" value="SQR_TypeC_SdhC"/>
    <property type="match status" value="1"/>
</dbReference>
<feature type="binding site" description="axial binding residue" evidence="12">
    <location>
        <position position="106"/>
    </location>
    <ligand>
        <name>heme</name>
        <dbReference type="ChEBI" id="CHEBI:30413"/>
        <note>ligand shared with second transmembrane subunit</note>
    </ligand>
    <ligandPart>
        <name>Fe</name>
        <dbReference type="ChEBI" id="CHEBI:18248"/>
    </ligandPart>
</feature>
<evidence type="ECO:0000256" key="8">
    <source>
        <dbReference type="ARBA" id="ARBA00022989"/>
    </source>
</evidence>
<dbReference type="Gene3D" id="1.20.1300.10">
    <property type="entry name" value="Fumarate reductase/succinate dehydrogenase, transmembrane subunit"/>
    <property type="match status" value="1"/>
</dbReference>
<dbReference type="InterPro" id="IPR000701">
    <property type="entry name" value="SuccDH_FuR_B_TM-su"/>
</dbReference>
<keyword evidence="5 12" id="KW-0349">Heme</keyword>
<comment type="subcellular location">
    <subcellularLocation>
        <location evidence="2">Membrane</location>
        <topology evidence="2">Multi-pass membrane protein</topology>
    </subcellularLocation>
</comment>
<evidence type="ECO:0000313" key="14">
    <source>
        <dbReference type="EMBL" id="KTD22229.1"/>
    </source>
</evidence>
<sequence length="150" mass="17086">MILAVTDKDLLCYIYSIFFFRKILTVNKKRPINLDLRTMKFPPMAIASILHRISGLVLFLLTPAILYFLDVSLRGPQSYAELHTIILDSPVHKLVLWAFCAAFIYHLLAGIRHLIMDAGYGEQLSSGRRSAIFVIVLAIILTLLLGIWIW</sequence>
<dbReference type="STRING" id="45067.Llan_1492"/>
<dbReference type="GO" id="GO:0009055">
    <property type="term" value="F:electron transfer activity"/>
    <property type="evidence" value="ECO:0007669"/>
    <property type="project" value="InterPro"/>
</dbReference>
<dbReference type="Proteomes" id="UP000054869">
    <property type="component" value="Unassembled WGS sequence"/>
</dbReference>
<dbReference type="GO" id="GO:0046872">
    <property type="term" value="F:metal ion binding"/>
    <property type="evidence" value="ECO:0007669"/>
    <property type="project" value="UniProtKB-KW"/>
</dbReference>
<evidence type="ECO:0000313" key="15">
    <source>
        <dbReference type="Proteomes" id="UP000054869"/>
    </source>
</evidence>
<keyword evidence="9 12" id="KW-0408">Iron</keyword>
<protein>
    <recommendedName>
        <fullName evidence="4">Succinate dehydrogenase cytochrome b556 subunit</fullName>
    </recommendedName>
</protein>
<comment type="caution">
    <text evidence="14">The sequence shown here is derived from an EMBL/GenBank/DDBJ whole genome shotgun (WGS) entry which is preliminary data.</text>
</comment>
<feature type="transmembrane region" description="Helical" evidence="13">
    <location>
        <begin position="131"/>
        <end position="149"/>
    </location>
</feature>
<keyword evidence="6 13" id="KW-0812">Transmembrane</keyword>
<reference evidence="14 15" key="1">
    <citation type="submission" date="2015-11" db="EMBL/GenBank/DDBJ databases">
        <title>Genomic analysis of 38 Legionella species identifies large and diverse effector repertoires.</title>
        <authorList>
            <person name="Burstein D."/>
            <person name="Amaro F."/>
            <person name="Zusman T."/>
            <person name="Lifshitz Z."/>
            <person name="Cohen O."/>
            <person name="Gilbert J.A."/>
            <person name="Pupko T."/>
            <person name="Shuman H.A."/>
            <person name="Segal G."/>
        </authorList>
    </citation>
    <scope>NUCLEOTIDE SEQUENCE [LARGE SCALE GENOMIC DNA]</scope>
    <source>
        <strain evidence="14 15">ATCC 49751</strain>
    </source>
</reference>
<keyword evidence="15" id="KW-1185">Reference proteome</keyword>
<dbReference type="EMBL" id="LNYI01000028">
    <property type="protein sequence ID" value="KTD22229.1"/>
    <property type="molecule type" value="Genomic_DNA"/>
</dbReference>
<dbReference type="PROSITE" id="PS01000">
    <property type="entry name" value="SDH_CYT_1"/>
    <property type="match status" value="1"/>
</dbReference>
<comment type="subunit">
    <text evidence="11">Part of an enzyme complex containing four subunits: a flavoprotein, an iron-sulfur protein, plus two membrane-anchoring proteins, SdhC and SdhD. The complex can form homotrimers.</text>
</comment>
<evidence type="ECO:0000256" key="1">
    <source>
        <dbReference type="ARBA" id="ARBA00004050"/>
    </source>
</evidence>
<comment type="cofactor">
    <cofactor evidence="12">
        <name>heme</name>
        <dbReference type="ChEBI" id="CHEBI:30413"/>
    </cofactor>
    <text evidence="12">The heme is bound between the two transmembrane subunits.</text>
</comment>
<dbReference type="PANTHER" id="PTHR10978:SF5">
    <property type="entry name" value="SUCCINATE DEHYDROGENASE CYTOCHROME B560 SUBUNIT, MITOCHONDRIAL"/>
    <property type="match status" value="1"/>
</dbReference>
<keyword evidence="7 12" id="KW-0479">Metal-binding</keyword>
<dbReference type="eggNOG" id="COG2009">
    <property type="taxonomic scope" value="Bacteria"/>
</dbReference>
<dbReference type="InterPro" id="IPR014314">
    <property type="entry name" value="Succ_DH_cytb556"/>
</dbReference>
<name>A0A0W0VQ32_9GAMM</name>
<dbReference type="InterPro" id="IPR034804">
    <property type="entry name" value="SQR/QFR_C/D"/>
</dbReference>
<dbReference type="InterPro" id="IPR018495">
    <property type="entry name" value="Succ_DH_cyt_bsu_CS"/>
</dbReference>
<feature type="transmembrane region" description="Helical" evidence="13">
    <location>
        <begin position="49"/>
        <end position="69"/>
    </location>
</feature>
<evidence type="ECO:0000256" key="9">
    <source>
        <dbReference type="ARBA" id="ARBA00023004"/>
    </source>
</evidence>
<evidence type="ECO:0000256" key="7">
    <source>
        <dbReference type="ARBA" id="ARBA00022723"/>
    </source>
</evidence>
<comment type="similarity">
    <text evidence="3">Belongs to the cytochrome b560 family.</text>
</comment>
<evidence type="ECO:0000256" key="10">
    <source>
        <dbReference type="ARBA" id="ARBA00023136"/>
    </source>
</evidence>